<keyword evidence="4" id="KW-1185">Reference proteome</keyword>
<dbReference type="EMBL" id="LJIJ01000136">
    <property type="protein sequence ID" value="ODN01865.1"/>
    <property type="molecule type" value="Genomic_DNA"/>
</dbReference>
<gene>
    <name evidence="3" type="ORF">Ocin01_04822</name>
</gene>
<feature type="compositionally biased region" description="Basic residues" evidence="1">
    <location>
        <begin position="185"/>
        <end position="215"/>
    </location>
</feature>
<keyword evidence="2" id="KW-0732">Signal</keyword>
<feature type="region of interest" description="Disordered" evidence="1">
    <location>
        <begin position="180"/>
        <end position="217"/>
    </location>
</feature>
<feature type="compositionally biased region" description="Basic residues" evidence="1">
    <location>
        <begin position="55"/>
        <end position="66"/>
    </location>
</feature>
<reference evidence="3 4" key="1">
    <citation type="journal article" date="2016" name="Genome Biol. Evol.">
        <title>Gene Family Evolution Reflects Adaptation to Soil Environmental Stressors in the Genome of the Collembolan Orchesella cincta.</title>
        <authorList>
            <person name="Faddeeva-Vakhrusheva A."/>
            <person name="Derks M.F."/>
            <person name="Anvar S.Y."/>
            <person name="Agamennone V."/>
            <person name="Suring W."/>
            <person name="Smit S."/>
            <person name="van Straalen N.M."/>
            <person name="Roelofs D."/>
        </authorList>
    </citation>
    <scope>NUCLEOTIDE SEQUENCE [LARGE SCALE GENOMIC DNA]</scope>
    <source>
        <tissue evidence="3">Mixed pool</tissue>
    </source>
</reference>
<feature type="compositionally biased region" description="Gly residues" evidence="1">
    <location>
        <begin position="232"/>
        <end position="244"/>
    </location>
</feature>
<feature type="region of interest" description="Disordered" evidence="1">
    <location>
        <begin position="275"/>
        <end position="307"/>
    </location>
</feature>
<protein>
    <submittedName>
        <fullName evidence="3">Uncharacterized protein</fullName>
    </submittedName>
</protein>
<evidence type="ECO:0000256" key="2">
    <source>
        <dbReference type="SAM" id="SignalP"/>
    </source>
</evidence>
<organism evidence="3 4">
    <name type="scientific">Orchesella cincta</name>
    <name type="common">Springtail</name>
    <name type="synonym">Podura cincta</name>
    <dbReference type="NCBI Taxonomy" id="48709"/>
    <lineage>
        <taxon>Eukaryota</taxon>
        <taxon>Metazoa</taxon>
        <taxon>Ecdysozoa</taxon>
        <taxon>Arthropoda</taxon>
        <taxon>Hexapoda</taxon>
        <taxon>Collembola</taxon>
        <taxon>Entomobryomorpha</taxon>
        <taxon>Entomobryoidea</taxon>
        <taxon>Orchesellidae</taxon>
        <taxon>Orchesellinae</taxon>
        <taxon>Orchesella</taxon>
    </lineage>
</organism>
<dbReference type="OrthoDB" id="7701617at2759"/>
<sequence length="417" mass="45817">MLFKQHLLKFFGVLILIQLCAVVTGNDEDKGRSPVSTMMKQGGKNRRPENPIRGRPCKRPKPKPVKNKNGTTKRNDDATEGRFFPGPFGWDISKFPIRLRPEKHEEPCDDDSLDSRGGDHPVDDGRPLRPHQNMHDTLEEAKCRVLLESIKNKPVERPKPGEKKNPEMWGWDVGLVLRTQESSPRRRMREHNKRVQIHRCKKRQNKNKSSSKPHRQWMAPDYAQVAQAMSEGQGGEMGDDGGASGRRIEIDPGFNIGSNRGSGMDIDPGFNIGSHRGSNRGSGIDIDPGFNIGSHRGSNRGSGIDIDPGFNIGSGIDIDPGFNRPGLTGRNIDPNFDRVPGNGIAIDPGFNIGSGGGTKVRPRYAIPSTLPAESFSDGGTAHAGTNGITSLVDRIAPELVSPHSDFCHGQKYLEIDL</sequence>
<feature type="region of interest" description="Disordered" evidence="1">
    <location>
        <begin position="103"/>
        <end position="131"/>
    </location>
</feature>
<accession>A0A1D2N9V7</accession>
<evidence type="ECO:0000313" key="4">
    <source>
        <dbReference type="Proteomes" id="UP000094527"/>
    </source>
</evidence>
<feature type="signal peptide" evidence="2">
    <location>
        <begin position="1"/>
        <end position="25"/>
    </location>
</feature>
<feature type="region of interest" description="Disordered" evidence="1">
    <location>
        <begin position="230"/>
        <end position="262"/>
    </location>
</feature>
<evidence type="ECO:0000256" key="1">
    <source>
        <dbReference type="SAM" id="MobiDB-lite"/>
    </source>
</evidence>
<comment type="caution">
    <text evidence="3">The sequence shown here is derived from an EMBL/GenBank/DDBJ whole genome shotgun (WGS) entry which is preliminary data.</text>
</comment>
<name>A0A1D2N9V7_ORCCI</name>
<feature type="chain" id="PRO_5008905270" evidence="2">
    <location>
        <begin position="26"/>
        <end position="417"/>
    </location>
</feature>
<evidence type="ECO:0000313" key="3">
    <source>
        <dbReference type="EMBL" id="ODN01865.1"/>
    </source>
</evidence>
<dbReference type="Proteomes" id="UP000094527">
    <property type="component" value="Unassembled WGS sequence"/>
</dbReference>
<feature type="region of interest" description="Disordered" evidence="1">
    <location>
        <begin position="27"/>
        <end position="85"/>
    </location>
</feature>
<dbReference type="AlphaFoldDB" id="A0A1D2N9V7"/>
<proteinExistence type="predicted"/>
<feature type="compositionally biased region" description="Basic and acidic residues" evidence="1">
    <location>
        <begin position="113"/>
        <end position="131"/>
    </location>
</feature>